<evidence type="ECO:0000313" key="1">
    <source>
        <dbReference type="EMBL" id="KAI4384157.1"/>
    </source>
</evidence>
<protein>
    <submittedName>
        <fullName evidence="1">Uncharacterized protein</fullName>
    </submittedName>
</protein>
<reference evidence="2" key="1">
    <citation type="journal article" date="2023" name="Front. Plant Sci.">
        <title>Chromosomal-level genome assembly of Melastoma candidum provides insights into trichome evolution.</title>
        <authorList>
            <person name="Zhong Y."/>
            <person name="Wu W."/>
            <person name="Sun C."/>
            <person name="Zou P."/>
            <person name="Liu Y."/>
            <person name="Dai S."/>
            <person name="Zhou R."/>
        </authorList>
    </citation>
    <scope>NUCLEOTIDE SEQUENCE [LARGE SCALE GENOMIC DNA]</scope>
</reference>
<accession>A0ACB9S7L4</accession>
<sequence>MDYRRETNPHFTQPPETTRPPHGHPPPPIQSPLPTATPPSQLPQQEPHPLQTAHPQVPPLSRSQRRQTSFPQREPEDHYPIHNHSQRPPAADPALEPDQPERSRRNRRRQGQLQLVEPPPRTQRAPPPPSAPRAPPPQRKQTIDVPFEQPTEPVGIDRERPSQNLRHFPQQKTRFPTWFIAIFCAIFWLIIIVGGLIVLIVYLVFRPHMPRFDIPAASLNAAYLDLGTYLNADVTLLVNFTNPNKKVSVDFSSVILDFYYGSNPIATQYIEPFSVASRESRFAHAHMVSSEVRLLLADSQRLSTQLASNGLVMFEVRGLFRTRSNLGSFLRYSYWLYGHCTIALTGPPQGVLRASKCTTKR</sequence>
<proteinExistence type="predicted"/>
<organism evidence="1 2">
    <name type="scientific">Melastoma candidum</name>
    <dbReference type="NCBI Taxonomy" id="119954"/>
    <lineage>
        <taxon>Eukaryota</taxon>
        <taxon>Viridiplantae</taxon>
        <taxon>Streptophyta</taxon>
        <taxon>Embryophyta</taxon>
        <taxon>Tracheophyta</taxon>
        <taxon>Spermatophyta</taxon>
        <taxon>Magnoliopsida</taxon>
        <taxon>eudicotyledons</taxon>
        <taxon>Gunneridae</taxon>
        <taxon>Pentapetalae</taxon>
        <taxon>rosids</taxon>
        <taxon>malvids</taxon>
        <taxon>Myrtales</taxon>
        <taxon>Melastomataceae</taxon>
        <taxon>Melastomatoideae</taxon>
        <taxon>Melastomateae</taxon>
        <taxon>Melastoma</taxon>
    </lineage>
</organism>
<dbReference type="Proteomes" id="UP001057402">
    <property type="component" value="Chromosome 2"/>
</dbReference>
<comment type="caution">
    <text evidence="1">The sequence shown here is derived from an EMBL/GenBank/DDBJ whole genome shotgun (WGS) entry which is preliminary data.</text>
</comment>
<dbReference type="EMBL" id="CM042881">
    <property type="protein sequence ID" value="KAI4384157.1"/>
    <property type="molecule type" value="Genomic_DNA"/>
</dbReference>
<name>A0ACB9S7L4_9MYRT</name>
<gene>
    <name evidence="1" type="ORF">MLD38_002344</name>
</gene>
<keyword evidence="2" id="KW-1185">Reference proteome</keyword>
<evidence type="ECO:0000313" key="2">
    <source>
        <dbReference type="Proteomes" id="UP001057402"/>
    </source>
</evidence>